<protein>
    <submittedName>
        <fullName evidence="2">Uncharacterized protein</fullName>
    </submittedName>
</protein>
<accession>A0AAD9YDE0</accession>
<feature type="compositionally biased region" description="Polar residues" evidence="1">
    <location>
        <begin position="70"/>
        <end position="81"/>
    </location>
</feature>
<evidence type="ECO:0000256" key="1">
    <source>
        <dbReference type="SAM" id="MobiDB-lite"/>
    </source>
</evidence>
<name>A0AAD9YDE0_COLKA</name>
<dbReference type="Proteomes" id="UP001281614">
    <property type="component" value="Unassembled WGS sequence"/>
</dbReference>
<organism evidence="2 3">
    <name type="scientific">Colletotrichum kahawae</name>
    <name type="common">Coffee berry disease fungus</name>
    <dbReference type="NCBI Taxonomy" id="34407"/>
    <lineage>
        <taxon>Eukaryota</taxon>
        <taxon>Fungi</taxon>
        <taxon>Dikarya</taxon>
        <taxon>Ascomycota</taxon>
        <taxon>Pezizomycotina</taxon>
        <taxon>Sordariomycetes</taxon>
        <taxon>Hypocreomycetidae</taxon>
        <taxon>Glomerellales</taxon>
        <taxon>Glomerellaceae</taxon>
        <taxon>Colletotrichum</taxon>
        <taxon>Colletotrichum gloeosporioides species complex</taxon>
    </lineage>
</organism>
<dbReference type="AlphaFoldDB" id="A0AAD9YDE0"/>
<dbReference type="EMBL" id="VYYT01000201">
    <property type="protein sequence ID" value="KAK2757173.1"/>
    <property type="molecule type" value="Genomic_DNA"/>
</dbReference>
<evidence type="ECO:0000313" key="2">
    <source>
        <dbReference type="EMBL" id="KAK2757173.1"/>
    </source>
</evidence>
<comment type="caution">
    <text evidence="2">The sequence shown here is derived from an EMBL/GenBank/DDBJ whole genome shotgun (WGS) entry which is preliminary data.</text>
</comment>
<gene>
    <name evidence="2" type="ORF">CKAH01_17011</name>
</gene>
<feature type="region of interest" description="Disordered" evidence="1">
    <location>
        <begin position="64"/>
        <end position="97"/>
    </location>
</feature>
<proteinExistence type="predicted"/>
<sequence length="343" mass="37610">MEDYAVERCPQPHLHPADVASHTNRGTVRWHNVPDTITKTVSVSLRPGEHGQLMSLPLITMSDQAIAGGPSSSPESRQAENPNRPLPRMTANEQLRRNKKSSAFACLPDGRPDCCRAALQTTAPRTDAGPFGVLSNYNGMYLIIQRDCRRRLSDLCSVGIGPRGWHVLRHQTTATLTSRCATAARAPHKCCRHCLLDMGQPSGPPCAPTEKRVLLVAHQAKHPSKTMSTNFVGKTAEARRCPRPYGKQGAKTWCRDSEDAYMLQRPSLGPYLPAGIGSARKNSPVTKPEDLNAVQTSSMDAKFMVQQVPEGRAPTTVTQCRLALRYESEVFCLTPPVTWGGRP</sequence>
<evidence type="ECO:0000313" key="3">
    <source>
        <dbReference type="Proteomes" id="UP001281614"/>
    </source>
</evidence>
<reference evidence="2" key="1">
    <citation type="submission" date="2023-02" db="EMBL/GenBank/DDBJ databases">
        <title>Colletotrichum kahawae CIFC_Que2 genome sequencing and assembly.</title>
        <authorList>
            <person name="Baroncelli R."/>
        </authorList>
    </citation>
    <scope>NUCLEOTIDE SEQUENCE</scope>
    <source>
        <strain evidence="2">CIFC_Que2</strain>
    </source>
</reference>
<keyword evidence="3" id="KW-1185">Reference proteome</keyword>